<dbReference type="OMA" id="GWGQTCP"/>
<evidence type="ECO:0000256" key="1">
    <source>
        <dbReference type="ARBA" id="ARBA00007664"/>
    </source>
</evidence>
<reference evidence="6 7" key="2">
    <citation type="journal article" date="2008" name="Nature">
        <title>The Phaeodactylum genome reveals the evolutionary history of diatom genomes.</title>
        <authorList>
            <person name="Bowler C."/>
            <person name="Allen A.E."/>
            <person name="Badger J.H."/>
            <person name="Grimwood J."/>
            <person name="Jabbari K."/>
            <person name="Kuo A."/>
            <person name="Maheswari U."/>
            <person name="Martens C."/>
            <person name="Maumus F."/>
            <person name="Otillar R.P."/>
            <person name="Rayko E."/>
            <person name="Salamov A."/>
            <person name="Vandepoele K."/>
            <person name="Beszteri B."/>
            <person name="Gruber A."/>
            <person name="Heijde M."/>
            <person name="Katinka M."/>
            <person name="Mock T."/>
            <person name="Valentin K."/>
            <person name="Verret F."/>
            <person name="Berges J.A."/>
            <person name="Brownlee C."/>
            <person name="Cadoret J.P."/>
            <person name="Chiovitti A."/>
            <person name="Choi C.J."/>
            <person name="Coesel S."/>
            <person name="De Martino A."/>
            <person name="Detter J.C."/>
            <person name="Durkin C."/>
            <person name="Falciatore A."/>
            <person name="Fournet J."/>
            <person name="Haruta M."/>
            <person name="Huysman M.J."/>
            <person name="Jenkins B.D."/>
            <person name="Jiroutova K."/>
            <person name="Jorgensen R.E."/>
            <person name="Joubert Y."/>
            <person name="Kaplan A."/>
            <person name="Kroger N."/>
            <person name="Kroth P.G."/>
            <person name="La Roche J."/>
            <person name="Lindquist E."/>
            <person name="Lommer M."/>
            <person name="Martin-Jezequel V."/>
            <person name="Lopez P.J."/>
            <person name="Lucas S."/>
            <person name="Mangogna M."/>
            <person name="McGinnis K."/>
            <person name="Medlin L.K."/>
            <person name="Montsant A."/>
            <person name="Oudot-Le Secq M.P."/>
            <person name="Napoli C."/>
            <person name="Obornik M."/>
            <person name="Parker M.S."/>
            <person name="Petit J.L."/>
            <person name="Porcel B.M."/>
            <person name="Poulsen N."/>
            <person name="Robison M."/>
            <person name="Rychlewski L."/>
            <person name="Rynearson T.A."/>
            <person name="Schmutz J."/>
            <person name="Shapiro H."/>
            <person name="Siaut M."/>
            <person name="Stanley M."/>
            <person name="Sussman M.R."/>
            <person name="Taylor A.R."/>
            <person name="Vardi A."/>
            <person name="von Dassow P."/>
            <person name="Vyverman W."/>
            <person name="Willis A."/>
            <person name="Wyrwicz L.S."/>
            <person name="Rokhsar D.S."/>
            <person name="Weissenbach J."/>
            <person name="Armbrust E.V."/>
            <person name="Green B.R."/>
            <person name="Van de Peer Y."/>
            <person name="Grigoriev I.V."/>
        </authorList>
    </citation>
    <scope>NUCLEOTIDE SEQUENCE [LARGE SCALE GENOMIC DNA]</scope>
    <source>
        <strain evidence="6 7">CCMP1335</strain>
    </source>
</reference>
<dbReference type="HOGENOM" id="CLU_006842_13_1_1"/>
<dbReference type="EMBL" id="CM000643">
    <property type="protein sequence ID" value="EED91563.1"/>
    <property type="molecule type" value="Genomic_DNA"/>
</dbReference>
<keyword evidence="4" id="KW-0645">Protease</keyword>
<gene>
    <name evidence="6" type="ORF">THAPSDRAFT_262856</name>
</gene>
<dbReference type="RefSeq" id="XP_002291456.1">
    <property type="nucleotide sequence ID" value="XM_002291420.1"/>
</dbReference>
<organism evidence="6 7">
    <name type="scientific">Thalassiosira pseudonana</name>
    <name type="common">Marine diatom</name>
    <name type="synonym">Cyclotella nana</name>
    <dbReference type="NCBI Taxonomy" id="35128"/>
    <lineage>
        <taxon>Eukaryota</taxon>
        <taxon>Sar</taxon>
        <taxon>Stramenopiles</taxon>
        <taxon>Ochrophyta</taxon>
        <taxon>Bacillariophyta</taxon>
        <taxon>Coscinodiscophyceae</taxon>
        <taxon>Thalassiosirophycidae</taxon>
        <taxon>Thalassiosirales</taxon>
        <taxon>Thalassiosiraceae</taxon>
        <taxon>Thalassiosira</taxon>
    </lineage>
</organism>
<dbReference type="InterPro" id="IPR050430">
    <property type="entry name" value="Peptidase_S1"/>
</dbReference>
<dbReference type="CDD" id="cd00190">
    <property type="entry name" value="Tryp_SPc"/>
    <property type="match status" value="1"/>
</dbReference>
<reference evidence="6 7" key="1">
    <citation type="journal article" date="2004" name="Science">
        <title>The genome of the diatom Thalassiosira pseudonana: ecology, evolution, and metabolism.</title>
        <authorList>
            <person name="Armbrust E.V."/>
            <person name="Berges J.A."/>
            <person name="Bowler C."/>
            <person name="Green B.R."/>
            <person name="Martinez D."/>
            <person name="Putnam N.H."/>
            <person name="Zhou S."/>
            <person name="Allen A.E."/>
            <person name="Apt K.E."/>
            <person name="Bechner M."/>
            <person name="Brzezinski M.A."/>
            <person name="Chaal B.K."/>
            <person name="Chiovitti A."/>
            <person name="Davis A.K."/>
            <person name="Demarest M.S."/>
            <person name="Detter J.C."/>
            <person name="Glavina T."/>
            <person name="Goodstein D."/>
            <person name="Hadi M.Z."/>
            <person name="Hellsten U."/>
            <person name="Hildebrand M."/>
            <person name="Jenkins B.D."/>
            <person name="Jurka J."/>
            <person name="Kapitonov V.V."/>
            <person name="Kroger N."/>
            <person name="Lau W.W."/>
            <person name="Lane T.W."/>
            <person name="Larimer F.W."/>
            <person name="Lippmeier J.C."/>
            <person name="Lucas S."/>
            <person name="Medina M."/>
            <person name="Montsant A."/>
            <person name="Obornik M."/>
            <person name="Parker M.S."/>
            <person name="Palenik B."/>
            <person name="Pazour G.J."/>
            <person name="Richardson P.M."/>
            <person name="Rynearson T.A."/>
            <person name="Saito M.A."/>
            <person name="Schwartz D.C."/>
            <person name="Thamatrakoln K."/>
            <person name="Valentin K."/>
            <person name="Vardi A."/>
            <person name="Wilkerson F.P."/>
            <person name="Rokhsar D.S."/>
        </authorList>
    </citation>
    <scope>NUCLEOTIDE SEQUENCE [LARGE SCALE GENOMIC DNA]</scope>
    <source>
        <strain evidence="6 7">CCMP1335</strain>
    </source>
</reference>
<dbReference type="InterPro" id="IPR043504">
    <property type="entry name" value="Peptidase_S1_PA_chymotrypsin"/>
</dbReference>
<dbReference type="PROSITE" id="PS00134">
    <property type="entry name" value="TRYPSIN_HIS"/>
    <property type="match status" value="1"/>
</dbReference>
<accession>B8C5T8</accession>
<dbReference type="PaxDb" id="35128-Thaps262856"/>
<dbReference type="InParanoid" id="B8C5T8"/>
<dbReference type="PROSITE" id="PS00135">
    <property type="entry name" value="TRYPSIN_SER"/>
    <property type="match status" value="1"/>
</dbReference>
<evidence type="ECO:0000256" key="4">
    <source>
        <dbReference type="RuleBase" id="RU363034"/>
    </source>
</evidence>
<name>B8C5T8_THAPS</name>
<dbReference type="FunFam" id="2.40.10.10:FF:000178">
    <property type="entry name" value="Trypsin-like serine protease"/>
    <property type="match status" value="1"/>
</dbReference>
<dbReference type="Pfam" id="PF00089">
    <property type="entry name" value="Trypsin"/>
    <property type="match status" value="1"/>
</dbReference>
<dbReference type="Proteomes" id="UP000001449">
    <property type="component" value="Chromosome 6"/>
</dbReference>
<dbReference type="PROSITE" id="PS50240">
    <property type="entry name" value="TRYPSIN_DOM"/>
    <property type="match status" value="1"/>
</dbReference>
<dbReference type="PRINTS" id="PR00722">
    <property type="entry name" value="CHYMOTRYPSIN"/>
</dbReference>
<evidence type="ECO:0000256" key="2">
    <source>
        <dbReference type="ARBA" id="ARBA00023026"/>
    </source>
</evidence>
<dbReference type="KEGG" id="tps:THAPSDRAFT_262856"/>
<dbReference type="PANTHER" id="PTHR24276:SF91">
    <property type="entry name" value="AT26814P-RELATED"/>
    <property type="match status" value="1"/>
</dbReference>
<keyword evidence="4" id="KW-0378">Hydrolase</keyword>
<feature type="non-terminal residue" evidence="6">
    <location>
        <position position="1"/>
    </location>
</feature>
<dbReference type="InterPro" id="IPR009003">
    <property type="entry name" value="Peptidase_S1_PA"/>
</dbReference>
<comment type="similarity">
    <text evidence="1">Belongs to the peptidase S1 family.</text>
</comment>
<evidence type="ECO:0000259" key="5">
    <source>
        <dbReference type="PROSITE" id="PS50240"/>
    </source>
</evidence>
<dbReference type="PANTHER" id="PTHR24276">
    <property type="entry name" value="POLYSERASE-RELATED"/>
    <property type="match status" value="1"/>
</dbReference>
<dbReference type="SUPFAM" id="SSF50494">
    <property type="entry name" value="Trypsin-like serine proteases"/>
    <property type="match status" value="1"/>
</dbReference>
<dbReference type="GO" id="GO:0004252">
    <property type="term" value="F:serine-type endopeptidase activity"/>
    <property type="evidence" value="ECO:0000318"/>
    <property type="project" value="GO_Central"/>
</dbReference>
<dbReference type="InterPro" id="IPR001314">
    <property type="entry name" value="Peptidase_S1A"/>
</dbReference>
<dbReference type="AlphaFoldDB" id="B8C5T8"/>
<dbReference type="MEROPS" id="S01.256"/>
<keyword evidence="3" id="KW-1015">Disulfide bond</keyword>
<evidence type="ECO:0000313" key="6">
    <source>
        <dbReference type="EMBL" id="EED91563.1"/>
    </source>
</evidence>
<dbReference type="GO" id="GO:0006508">
    <property type="term" value="P:proteolysis"/>
    <property type="evidence" value="ECO:0007669"/>
    <property type="project" value="UniProtKB-KW"/>
</dbReference>
<dbReference type="STRING" id="35128.B8C5T8"/>
<feature type="non-terminal residue" evidence="6">
    <location>
        <position position="234"/>
    </location>
</feature>
<evidence type="ECO:0000313" key="7">
    <source>
        <dbReference type="Proteomes" id="UP000001449"/>
    </source>
</evidence>
<keyword evidence="4" id="KW-0720">Serine protease</keyword>
<dbReference type="eggNOG" id="KOG3627">
    <property type="taxonomic scope" value="Eukaryota"/>
</dbReference>
<protein>
    <submittedName>
        <fullName evidence="6">Trypsin-like serine protease</fullName>
    </submittedName>
</protein>
<proteinExistence type="inferred from homology"/>
<keyword evidence="7" id="KW-1185">Reference proteome</keyword>
<keyword evidence="2" id="KW-0843">Virulence</keyword>
<dbReference type="Gene3D" id="2.40.10.10">
    <property type="entry name" value="Trypsin-like serine proteases"/>
    <property type="match status" value="1"/>
</dbReference>
<dbReference type="InterPro" id="IPR001254">
    <property type="entry name" value="Trypsin_dom"/>
</dbReference>
<dbReference type="InterPro" id="IPR018114">
    <property type="entry name" value="TRYPSIN_HIS"/>
</dbReference>
<sequence length="234" mass="25423">PRIIGGFDTDDSRYTHTVSLQDRSGNHFCGGSLIAKDVVLTAAHCSEKVMGTNQATIVVIGRHDLTDERSGEELIVREEKIHPKHLNSVEFDYDVALLFLERPTMTRGDVLTLNSDSNTPSGWDQVTVLGWGDTNVDGFGDDLSDVLQEAALRVVPSNKCEKISYKGFIADSMICAKNKNRDSCQGDSGGPLILKGKNGKTDVQVGLVSWGVGCADAQFPGVYARVSSAYSWIR</sequence>
<feature type="domain" description="Peptidase S1" evidence="5">
    <location>
        <begin position="3"/>
        <end position="234"/>
    </location>
</feature>
<dbReference type="InterPro" id="IPR033116">
    <property type="entry name" value="TRYPSIN_SER"/>
</dbReference>
<dbReference type="SMART" id="SM00020">
    <property type="entry name" value="Tryp_SPc"/>
    <property type="match status" value="1"/>
</dbReference>
<dbReference type="GeneID" id="7445944"/>
<evidence type="ECO:0000256" key="3">
    <source>
        <dbReference type="ARBA" id="ARBA00023157"/>
    </source>
</evidence>